<evidence type="ECO:0000313" key="2">
    <source>
        <dbReference type="Proteomes" id="UP000003477"/>
    </source>
</evidence>
<dbReference type="PATRIC" id="fig|423471.3.peg.4180"/>
<dbReference type="AlphaFoldDB" id="G5JAK5"/>
<proteinExistence type="predicted"/>
<protein>
    <submittedName>
        <fullName evidence="1">Uncharacterized protein</fullName>
    </submittedName>
</protein>
<gene>
    <name evidence="1" type="ORF">CWATWH0003_4468</name>
</gene>
<evidence type="ECO:0000313" key="1">
    <source>
        <dbReference type="EMBL" id="EHJ10779.1"/>
    </source>
</evidence>
<comment type="caution">
    <text evidence="1">The sequence shown here is derived from an EMBL/GenBank/DDBJ whole genome shotgun (WGS) entry which is preliminary data.</text>
</comment>
<name>G5JAK5_CROWT</name>
<accession>G5JAK5</accession>
<dbReference type="EMBL" id="AESD01000673">
    <property type="protein sequence ID" value="EHJ10779.1"/>
    <property type="molecule type" value="Genomic_DNA"/>
</dbReference>
<sequence length="181" mass="19848">MKKIRQSLSIETTGLTLAIVIGNMPAHASTFVFSQLGWEEDGRATTAEVIGTFLAEDKDGNNLIEYNPAMGKDEVSAYQMDFVRGDSTLMDFTHNLTNLDNLVYNLLDDTAIITSIGTSSYTSKGLGNSGMITQDGDSLITNTKDYLVNVTQVPEHTSWIGLVLFGFGAYLKRKIGKNFFN</sequence>
<reference evidence="1 2" key="1">
    <citation type="journal article" date="2011" name="Front. Microbiol.">
        <title>Two Strains of Crocosphaera watsonii with Highly Conserved Genomes are Distinguished by Strain-Specific Features.</title>
        <authorList>
            <person name="Bench S.R."/>
            <person name="Ilikchyan I.N."/>
            <person name="Tripp H.J."/>
            <person name="Zehr J.P."/>
        </authorList>
    </citation>
    <scope>NUCLEOTIDE SEQUENCE [LARGE SCALE GENOMIC DNA]</scope>
    <source>
        <strain evidence="1 2">WH 0003</strain>
    </source>
</reference>
<dbReference type="Proteomes" id="UP000003477">
    <property type="component" value="Unassembled WGS sequence"/>
</dbReference>
<organism evidence="1 2">
    <name type="scientific">Crocosphaera watsonii WH 0003</name>
    <dbReference type="NCBI Taxonomy" id="423471"/>
    <lineage>
        <taxon>Bacteria</taxon>
        <taxon>Bacillati</taxon>
        <taxon>Cyanobacteriota</taxon>
        <taxon>Cyanophyceae</taxon>
        <taxon>Oscillatoriophycideae</taxon>
        <taxon>Chroococcales</taxon>
        <taxon>Aphanothecaceae</taxon>
        <taxon>Crocosphaera</taxon>
    </lineage>
</organism>